<evidence type="ECO:0000313" key="5">
    <source>
        <dbReference type="Proteomes" id="UP000594638"/>
    </source>
</evidence>
<proteinExistence type="inferred from homology"/>
<keyword evidence="2" id="KW-0378">Hydrolase</keyword>
<keyword evidence="2" id="KW-0585">Phenylalanine catabolism</keyword>
<dbReference type="EC" id="3.7.1.2" evidence="2"/>
<keyword evidence="2" id="KW-0460">Magnesium</keyword>
<keyword evidence="2" id="KW-0828">Tyrosine catabolism</keyword>
<keyword evidence="2" id="KW-0106">Calcium</keyword>
<comment type="similarity">
    <text evidence="2">Belongs to the FAH family.</text>
</comment>
<dbReference type="Gene3D" id="2.30.30.230">
    <property type="entry name" value="Fumarylacetoacetase, N-terminal domain"/>
    <property type="match status" value="1"/>
</dbReference>
<evidence type="ECO:0000313" key="4">
    <source>
        <dbReference type="EMBL" id="CAA2956783.1"/>
    </source>
</evidence>
<gene>
    <name evidence="4" type="ORF">OLEA9_A073664</name>
</gene>
<dbReference type="SUPFAM" id="SSF63433">
    <property type="entry name" value="Fumarylacetoacetate hydrolase, FAH, N-terminal domain"/>
    <property type="match status" value="1"/>
</dbReference>
<dbReference type="PANTHER" id="PTHR43069:SF2">
    <property type="entry name" value="FUMARYLACETOACETASE"/>
    <property type="match status" value="1"/>
</dbReference>
<dbReference type="EMBL" id="CACTIH010000196">
    <property type="protein sequence ID" value="CAA2956783.1"/>
    <property type="molecule type" value="Genomic_DNA"/>
</dbReference>
<protein>
    <recommendedName>
        <fullName evidence="2">Fumarylacetoacetase</fullName>
        <ecNumber evidence="2">3.7.1.2</ecNumber>
    </recommendedName>
    <alternativeName>
        <fullName evidence="2">Fumarylacetoacetate hydrolase</fullName>
    </alternativeName>
</protein>
<reference evidence="4 5" key="1">
    <citation type="submission" date="2019-12" db="EMBL/GenBank/DDBJ databases">
        <authorList>
            <person name="Alioto T."/>
            <person name="Alioto T."/>
            <person name="Gomez Garrido J."/>
        </authorList>
    </citation>
    <scope>NUCLEOTIDE SEQUENCE [LARGE SCALE GENOMIC DNA]</scope>
</reference>
<name>A0A8S0PQR0_OLEEU</name>
<dbReference type="GO" id="GO:0006572">
    <property type="term" value="P:L-tyrosine catabolic process"/>
    <property type="evidence" value="ECO:0007669"/>
    <property type="project" value="UniProtKB-UniRule"/>
</dbReference>
<sequence length="121" mass="13353">MALTSFIEVQSDSHVAIQNLPYSVSKLEHDSEPRLGVAIGEYALDLSVIASVGLFDGPRNGIGVNYDGVRFRGPRLMAQRKRKSGSRNEEVETRDRGERLCCEGDGLLRRAFGRKGFLIGD</sequence>
<dbReference type="InterPro" id="IPR005959">
    <property type="entry name" value="Fumarylacetoacetase"/>
</dbReference>
<evidence type="ECO:0000256" key="2">
    <source>
        <dbReference type="RuleBase" id="RU366008"/>
    </source>
</evidence>
<dbReference type="OrthoDB" id="9971669at2759"/>
<dbReference type="Gramene" id="OE9A073664T1">
    <property type="protein sequence ID" value="OE9A073664C1"/>
    <property type="gene ID" value="OE9A073664"/>
</dbReference>
<dbReference type="Proteomes" id="UP000594638">
    <property type="component" value="Unassembled WGS sequence"/>
</dbReference>
<comment type="cofactor">
    <cofactor evidence="2">
        <name>Mg(2+)</name>
        <dbReference type="ChEBI" id="CHEBI:18420"/>
    </cofactor>
    <cofactor evidence="2">
        <name>Ca(2+)</name>
        <dbReference type="ChEBI" id="CHEBI:29108"/>
    </cofactor>
</comment>
<dbReference type="GO" id="GO:0004334">
    <property type="term" value="F:fumarylacetoacetase activity"/>
    <property type="evidence" value="ECO:0007669"/>
    <property type="project" value="UniProtKB-UniRule"/>
</dbReference>
<dbReference type="GO" id="GO:0006559">
    <property type="term" value="P:L-phenylalanine catabolic process"/>
    <property type="evidence" value="ECO:0007669"/>
    <property type="project" value="UniProtKB-UniRule"/>
</dbReference>
<dbReference type="Pfam" id="PF09298">
    <property type="entry name" value="FAA_hydrolase_N"/>
    <property type="match status" value="1"/>
</dbReference>
<dbReference type="PANTHER" id="PTHR43069">
    <property type="entry name" value="FUMARYLACETOACETASE"/>
    <property type="match status" value="1"/>
</dbReference>
<comment type="catalytic activity">
    <reaction evidence="2">
        <text>4-fumarylacetoacetate + H2O = acetoacetate + fumarate + H(+)</text>
        <dbReference type="Rhea" id="RHEA:10244"/>
        <dbReference type="ChEBI" id="CHEBI:13705"/>
        <dbReference type="ChEBI" id="CHEBI:15377"/>
        <dbReference type="ChEBI" id="CHEBI:15378"/>
        <dbReference type="ChEBI" id="CHEBI:18034"/>
        <dbReference type="ChEBI" id="CHEBI:29806"/>
        <dbReference type="EC" id="3.7.1.2"/>
    </reaction>
</comment>
<dbReference type="InterPro" id="IPR015377">
    <property type="entry name" value="Fumarylacetoacetase_N"/>
</dbReference>
<dbReference type="GO" id="GO:1902000">
    <property type="term" value="P:homogentisate catabolic process"/>
    <property type="evidence" value="ECO:0007669"/>
    <property type="project" value="TreeGrafter"/>
</dbReference>
<organism evidence="4 5">
    <name type="scientific">Olea europaea subsp. europaea</name>
    <dbReference type="NCBI Taxonomy" id="158383"/>
    <lineage>
        <taxon>Eukaryota</taxon>
        <taxon>Viridiplantae</taxon>
        <taxon>Streptophyta</taxon>
        <taxon>Embryophyta</taxon>
        <taxon>Tracheophyta</taxon>
        <taxon>Spermatophyta</taxon>
        <taxon>Magnoliopsida</taxon>
        <taxon>eudicotyledons</taxon>
        <taxon>Gunneridae</taxon>
        <taxon>Pentapetalae</taxon>
        <taxon>asterids</taxon>
        <taxon>lamiids</taxon>
        <taxon>Lamiales</taxon>
        <taxon>Oleaceae</taxon>
        <taxon>Oleeae</taxon>
        <taxon>Olea</taxon>
    </lineage>
</organism>
<dbReference type="GO" id="GO:0046872">
    <property type="term" value="F:metal ion binding"/>
    <property type="evidence" value="ECO:0007669"/>
    <property type="project" value="UniProtKB-UniRule"/>
</dbReference>
<evidence type="ECO:0000259" key="3">
    <source>
        <dbReference type="Pfam" id="PF09298"/>
    </source>
</evidence>
<keyword evidence="1 2" id="KW-0479">Metal-binding</keyword>
<accession>A0A8S0PQR0</accession>
<comment type="pathway">
    <text evidence="2">Amino-acid degradation; L-phenylalanine degradation; acetoacetate and fumarate from L-phenylalanine: step 6/6.</text>
</comment>
<comment type="caution">
    <text evidence="4">The sequence shown here is derived from an EMBL/GenBank/DDBJ whole genome shotgun (WGS) entry which is preliminary data.</text>
</comment>
<feature type="domain" description="Fumarylacetoacetase N-terminal" evidence="3">
    <location>
        <begin position="18"/>
        <end position="57"/>
    </location>
</feature>
<dbReference type="InterPro" id="IPR036462">
    <property type="entry name" value="Fumarylacetoacetase_N_sf"/>
</dbReference>
<dbReference type="AlphaFoldDB" id="A0A8S0PQR0"/>
<keyword evidence="5" id="KW-1185">Reference proteome</keyword>
<evidence type="ECO:0000256" key="1">
    <source>
        <dbReference type="ARBA" id="ARBA00022723"/>
    </source>
</evidence>